<evidence type="ECO:0000313" key="3">
    <source>
        <dbReference type="Proteomes" id="UP000199354"/>
    </source>
</evidence>
<dbReference type="InterPro" id="IPR008969">
    <property type="entry name" value="CarboxyPept-like_regulatory"/>
</dbReference>
<dbReference type="RefSeq" id="WP_091143186.1">
    <property type="nucleotide sequence ID" value="NZ_FMVF01000009.1"/>
</dbReference>
<gene>
    <name evidence="2" type="ORF">SAMN02927903_02121</name>
</gene>
<organism evidence="2 3">
    <name type="scientific">Flavobacterium caeni</name>
    <dbReference type="NCBI Taxonomy" id="490189"/>
    <lineage>
        <taxon>Bacteria</taxon>
        <taxon>Pseudomonadati</taxon>
        <taxon>Bacteroidota</taxon>
        <taxon>Flavobacteriia</taxon>
        <taxon>Flavobacteriales</taxon>
        <taxon>Flavobacteriaceae</taxon>
        <taxon>Flavobacterium</taxon>
    </lineage>
</organism>
<feature type="chain" id="PRO_5011528453" description="CarboxypepD_reg-like domain-containing protein" evidence="1">
    <location>
        <begin position="21"/>
        <end position="251"/>
    </location>
</feature>
<feature type="signal peptide" evidence="1">
    <location>
        <begin position="1"/>
        <end position="20"/>
    </location>
</feature>
<evidence type="ECO:0008006" key="4">
    <source>
        <dbReference type="Google" id="ProtNLM"/>
    </source>
</evidence>
<dbReference type="Proteomes" id="UP000199354">
    <property type="component" value="Unassembled WGS sequence"/>
</dbReference>
<protein>
    <recommendedName>
        <fullName evidence="4">CarboxypepD_reg-like domain-containing protein</fullName>
    </recommendedName>
</protein>
<dbReference type="AlphaFoldDB" id="A0A1G5I618"/>
<dbReference type="SUPFAM" id="SSF49464">
    <property type="entry name" value="Carboxypeptidase regulatory domain-like"/>
    <property type="match status" value="1"/>
</dbReference>
<name>A0A1G5I618_9FLAO</name>
<keyword evidence="1" id="KW-0732">Signal</keyword>
<keyword evidence="3" id="KW-1185">Reference proteome</keyword>
<reference evidence="2 3" key="1">
    <citation type="submission" date="2016-10" db="EMBL/GenBank/DDBJ databases">
        <authorList>
            <person name="de Groot N.N."/>
        </authorList>
    </citation>
    <scope>NUCLEOTIDE SEQUENCE [LARGE SCALE GENOMIC DNA]</scope>
    <source>
        <strain evidence="2 3">CGMCC 1.7031</strain>
    </source>
</reference>
<proteinExistence type="predicted"/>
<dbReference type="STRING" id="490189.SAMN02927903_02121"/>
<evidence type="ECO:0000256" key="1">
    <source>
        <dbReference type="SAM" id="SignalP"/>
    </source>
</evidence>
<accession>A0A1G5I618</accession>
<dbReference type="EMBL" id="FMVF01000009">
    <property type="protein sequence ID" value="SCY71473.1"/>
    <property type="molecule type" value="Genomic_DNA"/>
</dbReference>
<sequence>MNKLLIAFVALSMTPQSATAQQARRTLKGKVSAFANDLRGIYVINPQTEKSVLTEENGYFSIAAAVGDTLVFSSIRFKGRKVALDEQDFEKGLFVVRLEPMMQQLDEVQIVRYDHINAVSLGIIPKGQKTYTPAERKLKAGTDYEPQIGLNSSLQLDPLINALTGRGAELRKNVEVEKKERMIDKINYWYETDYFTDKLGLPEEHVKGFHFYIVENPSFVKALNDRNKTMATFIMGELAVQYKQILVDEKK</sequence>
<dbReference type="OrthoDB" id="1427655at2"/>
<evidence type="ECO:0000313" key="2">
    <source>
        <dbReference type="EMBL" id="SCY71473.1"/>
    </source>
</evidence>